<dbReference type="PATRIC" id="fig|991778.3.peg.521"/>
<accession>F2ALG1</accession>
<feature type="chain" id="PRO_5003273776" evidence="1">
    <location>
        <begin position="25"/>
        <end position="309"/>
    </location>
</feature>
<dbReference type="RefSeq" id="WP_007324478.1">
    <property type="nucleotide sequence ID" value="NZ_AFAR01000026.1"/>
</dbReference>
<dbReference type="AlphaFoldDB" id="F2ALG1"/>
<comment type="caution">
    <text evidence="2">The sequence shown here is derived from an EMBL/GenBank/DDBJ whole genome shotgun (WGS) entry which is preliminary data.</text>
</comment>
<dbReference type="EMBL" id="AFAR01000026">
    <property type="protein sequence ID" value="EGF29488.1"/>
    <property type="molecule type" value="Genomic_DNA"/>
</dbReference>
<keyword evidence="1" id="KW-0732">Signal</keyword>
<gene>
    <name evidence="2" type="ORF">RBWH47_04497</name>
</gene>
<protein>
    <submittedName>
        <fullName evidence="2">Uncharacterized protein</fullName>
    </submittedName>
</protein>
<dbReference type="Proteomes" id="UP000006222">
    <property type="component" value="Unassembled WGS sequence"/>
</dbReference>
<evidence type="ECO:0000313" key="2">
    <source>
        <dbReference type="EMBL" id="EGF29488.1"/>
    </source>
</evidence>
<evidence type="ECO:0000313" key="3">
    <source>
        <dbReference type="Proteomes" id="UP000006222"/>
    </source>
</evidence>
<sequence>MRLSHRSLCFSLLFVVLPTLQVRADDDLFSKVAIDSVFTTASSKQASESSSPSISIEVGSPKVETIDDLDELFPLLKEIDEEAVREFGAIRLVSRSDKWSLSTRMTIQGDSPKVVFEMALVTLEEAPIENERAIWLSLMEAGQASRATFFGINRETAEDGKQGQLVLRSTMSAVGLTTESLRSKLQSLSQFAVENSSAWSQFRAKPAENATKAAVKEFSLVGQWLATPVSGEAYAIDLKAVSNGSGVFQLVHVKDSKSTVSSGKYSLKDGQFSLAAESGDPLVFPLTWNDADQFELEIGTVKVNFKRQK</sequence>
<reference evidence="2 3" key="1">
    <citation type="journal article" date="2013" name="Mar. Genomics">
        <title>Expression of sulfatases in Rhodopirellula baltica and the diversity of sulfatases in the genus Rhodopirellula.</title>
        <authorList>
            <person name="Wegner C.E."/>
            <person name="Richter-Heitmann T."/>
            <person name="Klindworth A."/>
            <person name="Klockow C."/>
            <person name="Richter M."/>
            <person name="Achstetter T."/>
            <person name="Glockner F.O."/>
            <person name="Harder J."/>
        </authorList>
    </citation>
    <scope>NUCLEOTIDE SEQUENCE [LARGE SCALE GENOMIC DNA]</scope>
    <source>
        <strain evidence="2 3">WH47</strain>
    </source>
</reference>
<organism evidence="2 3">
    <name type="scientific">Rhodopirellula baltica WH47</name>
    <dbReference type="NCBI Taxonomy" id="991778"/>
    <lineage>
        <taxon>Bacteria</taxon>
        <taxon>Pseudomonadati</taxon>
        <taxon>Planctomycetota</taxon>
        <taxon>Planctomycetia</taxon>
        <taxon>Pirellulales</taxon>
        <taxon>Pirellulaceae</taxon>
        <taxon>Rhodopirellula</taxon>
    </lineage>
</organism>
<name>F2ALG1_RHOBT</name>
<evidence type="ECO:0000256" key="1">
    <source>
        <dbReference type="SAM" id="SignalP"/>
    </source>
</evidence>
<feature type="signal peptide" evidence="1">
    <location>
        <begin position="1"/>
        <end position="24"/>
    </location>
</feature>
<proteinExistence type="predicted"/>